<reference evidence="24" key="3">
    <citation type="submission" date="2025-09" db="UniProtKB">
        <authorList>
            <consortium name="Ensembl"/>
        </authorList>
    </citation>
    <scope>IDENTIFICATION</scope>
</reference>
<dbReference type="GO" id="GO:0030976">
    <property type="term" value="F:thiamine pyrophosphate binding"/>
    <property type="evidence" value="ECO:0007669"/>
    <property type="project" value="InterPro"/>
</dbReference>
<dbReference type="SUPFAM" id="SSF52518">
    <property type="entry name" value="Thiamin diphosphate-binding fold (THDP-binding)"/>
    <property type="match status" value="2"/>
</dbReference>
<dbReference type="CDD" id="cd02016">
    <property type="entry name" value="TPP_E1_OGDC_like"/>
    <property type="match status" value="1"/>
</dbReference>
<evidence type="ECO:0000256" key="21">
    <source>
        <dbReference type="ARBA" id="ARBA00042799"/>
    </source>
</evidence>
<reference evidence="24" key="2">
    <citation type="submission" date="2025-08" db="UniProtKB">
        <authorList>
            <consortium name="Ensembl"/>
        </authorList>
    </citation>
    <scope>IDENTIFICATION</scope>
</reference>
<evidence type="ECO:0000256" key="8">
    <source>
        <dbReference type="ARBA" id="ARBA00022723"/>
    </source>
</evidence>
<dbReference type="GeneTree" id="ENSGT00950000183125"/>
<evidence type="ECO:0000256" key="11">
    <source>
        <dbReference type="ARBA" id="ARBA00022843"/>
    </source>
</evidence>
<dbReference type="GO" id="GO:0006096">
    <property type="term" value="P:glycolytic process"/>
    <property type="evidence" value="ECO:0007669"/>
    <property type="project" value="UniProtKB-KW"/>
</dbReference>
<dbReference type="FunFam" id="1.10.287.1150:FF:000001">
    <property type="entry name" value="2-oxoglutarate dehydrogenase, mitochondrial isoform X1"/>
    <property type="match status" value="1"/>
</dbReference>
<keyword evidence="13" id="KW-0560">Oxidoreductase</keyword>
<evidence type="ECO:0000256" key="2">
    <source>
        <dbReference type="ARBA" id="ARBA00001964"/>
    </source>
</evidence>
<gene>
    <name evidence="24" type="primary">OGDH</name>
</gene>
<dbReference type="GO" id="GO:0046872">
    <property type="term" value="F:metal ion binding"/>
    <property type="evidence" value="ECO:0007669"/>
    <property type="project" value="UniProtKB-KW"/>
</dbReference>
<evidence type="ECO:0000256" key="7">
    <source>
        <dbReference type="ARBA" id="ARBA00022499"/>
    </source>
</evidence>
<dbReference type="Gene3D" id="1.10.287.1150">
    <property type="entry name" value="TPP helical domain"/>
    <property type="match status" value="1"/>
</dbReference>
<dbReference type="InterPro" id="IPR031717">
    <property type="entry name" value="ODO-1/KGD_C"/>
</dbReference>
<dbReference type="EC" id="1.2.4.2" evidence="6"/>
<keyword evidence="14" id="KW-0786">Thiamine pyrophosphate</keyword>
<keyword evidence="9" id="KW-0106">Calcium</keyword>
<dbReference type="SMART" id="SM00861">
    <property type="entry name" value="Transket_pyr"/>
    <property type="match status" value="1"/>
</dbReference>
<evidence type="ECO:0000256" key="12">
    <source>
        <dbReference type="ARBA" id="ARBA00022946"/>
    </source>
</evidence>
<evidence type="ECO:0000313" key="24">
    <source>
        <dbReference type="Ensembl" id="ENSSFOP00015058711.1"/>
    </source>
</evidence>
<feature type="domain" description="Transketolase-like pyrimidine-binding" evidence="23">
    <location>
        <begin position="590"/>
        <end position="779"/>
    </location>
</feature>
<dbReference type="Gene3D" id="3.40.50.12470">
    <property type="match status" value="1"/>
</dbReference>
<keyword evidence="16" id="KW-0324">Glycolysis</keyword>
<evidence type="ECO:0000313" key="25">
    <source>
        <dbReference type="Proteomes" id="UP000694397"/>
    </source>
</evidence>
<organism evidence="24 25">
    <name type="scientific">Scleropages formosus</name>
    <name type="common">Asian bonytongue</name>
    <name type="synonym">Osteoglossum formosum</name>
    <dbReference type="NCBI Taxonomy" id="113540"/>
    <lineage>
        <taxon>Eukaryota</taxon>
        <taxon>Metazoa</taxon>
        <taxon>Chordata</taxon>
        <taxon>Craniata</taxon>
        <taxon>Vertebrata</taxon>
        <taxon>Euteleostomi</taxon>
        <taxon>Actinopterygii</taxon>
        <taxon>Neopterygii</taxon>
        <taxon>Teleostei</taxon>
        <taxon>Osteoglossocephala</taxon>
        <taxon>Osteoglossomorpha</taxon>
        <taxon>Osteoglossiformes</taxon>
        <taxon>Osteoglossidae</taxon>
        <taxon>Scleropages</taxon>
    </lineage>
</organism>
<keyword evidence="12" id="KW-0809">Transit peptide</keyword>
<dbReference type="InterPro" id="IPR011603">
    <property type="entry name" value="2oxoglutarate_DH_E1"/>
</dbReference>
<dbReference type="Gene3D" id="3.40.50.11610">
    <property type="entry name" value="Multifunctional 2-oxoglutarate metabolism enzyme, C-terminal domain"/>
    <property type="match status" value="1"/>
</dbReference>
<keyword evidence="25" id="KW-1185">Reference proteome</keyword>
<dbReference type="FunFam" id="3.40.50.12470:FF:000007">
    <property type="entry name" value="2-oxoglutarate dehydrogenase e1 mitochondrial"/>
    <property type="match status" value="1"/>
</dbReference>
<dbReference type="PANTHER" id="PTHR23152:SF7">
    <property type="entry name" value="2-OXOGLUTARATE DEHYDROGENASE COMPLEX COMPONENT E1"/>
    <property type="match status" value="1"/>
</dbReference>
<dbReference type="InterPro" id="IPR001017">
    <property type="entry name" value="DH_E1"/>
</dbReference>
<comment type="subcellular location">
    <subcellularLocation>
        <location evidence="4">Mitochondrion</location>
    </subcellularLocation>
    <subcellularLocation>
        <location evidence="3">Nucleus</location>
    </subcellularLocation>
</comment>
<evidence type="ECO:0000256" key="10">
    <source>
        <dbReference type="ARBA" id="ARBA00022842"/>
    </source>
</evidence>
<keyword evidence="8" id="KW-0479">Metal-binding</keyword>
<evidence type="ECO:0000256" key="14">
    <source>
        <dbReference type="ARBA" id="ARBA00023052"/>
    </source>
</evidence>
<evidence type="ECO:0000259" key="23">
    <source>
        <dbReference type="SMART" id="SM00861"/>
    </source>
</evidence>
<dbReference type="GO" id="GO:0005739">
    <property type="term" value="C:mitochondrion"/>
    <property type="evidence" value="ECO:0007669"/>
    <property type="project" value="UniProtKB-SubCell"/>
</dbReference>
<sequence>MYYAWLENPKSVHKSWDIFFRNANAGAPPGTAYQSPPPLGVSLPVLAQAHALVGAQPNVEKLVEDHLAVQSLIRAYQIRGHHVAQLDPLGIMDADLDSCVPTDIITSTDKLGFYGLDESDLDKVFRLPTTTFIGGNESALPLREIIRRLEMAYCQHIGVEFMFINDLDQCQWIRQKFEKPGVMQFTLEEKRTLLARMIRSTRFEEFLQRKWSSEKRFGLEGCESLIPALKTIIDKSSENGVEYVIMGMPHRGRLNVLANVIRKELEQIFCQFDSKLEAADEGSGDVKYHLGMYHRRINRVTDRNITLSLVANPSHLEAVDPVVQGKTKAEQFYCGDTQGNRVMSILLHGDAAFAGQGIVYETFHLSDLPSYTTHGTVHVVVNNQIGFTTDPRMARSSPYPTDVARVVNAPIFHVNADDPEAVVYVCNVAAEWRATFHKDVVVDLVCYRRNGHNEMDEPMFTQPLMYKQIRKQKAVLQKYAEKLIAEGVVTRQEFEEEIAKYDKICEEAYARSKDEKILHIKHWLDSPWPGFFTLDGQPKSMSCPSTGLNEEELNQIGQVASSVPVEDFTIHGGLSRILKARGEMIKNRIVDWALGEYMAFGSLLKEGIHLRLSGQDVERGTFSHRHHVLHDQNVDKRTCIPMNHLSPNQAPYTVCNSSLSEYGVLGFELGFAMASPNSLVLWEAQFGDFHNTAQCIIDQFICPGQAKWVRQNGIVLLLPHGMEGMGPEHSSARPERFLQMCNDDPDVFPVVLKDSVLLTALQAFSKPASIFFLIPFYFDDMLPDTHFQRLIPESGTASQNPGEVKRVIFCTGKVYYDLTRERKARGMEDTVAITRVEQLSPFPFDLVKAETEKFSEADLVWCQEEHKNQGYYDYVKPRMRTTIGRARPVWYAGRDPAAAPATGNKAAHLQELARFLDTAFNLEAFKGQV</sequence>
<dbReference type="FunFam" id="3.40.50.970:FF:000002">
    <property type="entry name" value="2-oxoglutarate dehydrogenase, E1 component"/>
    <property type="match status" value="1"/>
</dbReference>
<dbReference type="NCBIfam" id="TIGR00239">
    <property type="entry name" value="2oxo_dh_E1"/>
    <property type="match status" value="1"/>
</dbReference>
<dbReference type="PANTHER" id="PTHR23152">
    <property type="entry name" value="2-OXOGLUTARATE DEHYDROGENASE"/>
    <property type="match status" value="1"/>
</dbReference>
<dbReference type="NCBIfam" id="NF006914">
    <property type="entry name" value="PRK09404.1"/>
    <property type="match status" value="1"/>
</dbReference>
<dbReference type="Pfam" id="PF00676">
    <property type="entry name" value="E1_dh"/>
    <property type="match status" value="1"/>
</dbReference>
<dbReference type="Pfam" id="PF16870">
    <property type="entry name" value="OxoGdeHyase_C"/>
    <property type="match status" value="1"/>
</dbReference>
<dbReference type="GO" id="GO:0005634">
    <property type="term" value="C:nucleus"/>
    <property type="evidence" value="ECO:0007669"/>
    <property type="project" value="UniProtKB-SubCell"/>
</dbReference>
<accession>A0A8C9TUL0</accession>
<evidence type="ECO:0000256" key="17">
    <source>
        <dbReference type="ARBA" id="ARBA00023242"/>
    </source>
</evidence>
<evidence type="ECO:0000256" key="6">
    <source>
        <dbReference type="ARBA" id="ARBA00012280"/>
    </source>
</evidence>
<dbReference type="Gene3D" id="3.40.50.970">
    <property type="match status" value="1"/>
</dbReference>
<proteinExistence type="inferred from homology"/>
<evidence type="ECO:0000256" key="13">
    <source>
        <dbReference type="ARBA" id="ARBA00023002"/>
    </source>
</evidence>
<dbReference type="GO" id="GO:0004591">
    <property type="term" value="F:oxoglutarate dehydrogenase (succinyl-transferring) activity"/>
    <property type="evidence" value="ECO:0007669"/>
    <property type="project" value="UniProtKB-EC"/>
</dbReference>
<dbReference type="Proteomes" id="UP000694397">
    <property type="component" value="Chromosome 12"/>
</dbReference>
<protein>
    <recommendedName>
        <fullName evidence="19">2-oxoglutarate dehydrogenase complex component E1</fullName>
        <ecNumber evidence="6">1.2.4.2</ecNumber>
    </recommendedName>
    <alternativeName>
        <fullName evidence="20">2-oxoglutarate dehydrogenase, mitochondrial</fullName>
    </alternativeName>
    <alternativeName>
        <fullName evidence="18">Alpha-ketoglutarate dehydrogenase</fullName>
    </alternativeName>
    <alternativeName>
        <fullName evidence="21">Thiamine diphosphate (ThDP)-dependent 2-oxoglutarate dehydrogenase</fullName>
    </alternativeName>
</protein>
<dbReference type="InterPro" id="IPR029061">
    <property type="entry name" value="THDP-binding"/>
</dbReference>
<evidence type="ECO:0000256" key="15">
    <source>
        <dbReference type="ARBA" id="ARBA00023128"/>
    </source>
</evidence>
<evidence type="ECO:0000256" key="20">
    <source>
        <dbReference type="ARBA" id="ARBA00041946"/>
    </source>
</evidence>
<dbReference type="InterPro" id="IPR032106">
    <property type="entry name" value="2-oxogl_dehyd_N"/>
</dbReference>
<evidence type="ECO:0000256" key="5">
    <source>
        <dbReference type="ARBA" id="ARBA00006936"/>
    </source>
</evidence>
<keyword evidence="10" id="KW-0460">Magnesium</keyword>
<keyword evidence="11" id="KW-0832">Ubl conjugation</keyword>
<comment type="cofactor">
    <cofactor evidence="2">
        <name>thiamine diphosphate</name>
        <dbReference type="ChEBI" id="CHEBI:58937"/>
    </cofactor>
</comment>
<keyword evidence="17" id="KW-0539">Nucleus</keyword>
<dbReference type="InterPro" id="IPR005475">
    <property type="entry name" value="Transketolase-like_Pyr-bd"/>
</dbReference>
<keyword evidence="15" id="KW-0496">Mitochondrion</keyword>
<dbReference type="GO" id="GO:0045252">
    <property type="term" value="C:oxoglutarate dehydrogenase complex"/>
    <property type="evidence" value="ECO:0007669"/>
    <property type="project" value="TreeGrafter"/>
</dbReference>
<evidence type="ECO:0000256" key="9">
    <source>
        <dbReference type="ARBA" id="ARBA00022837"/>
    </source>
</evidence>
<reference evidence="24 25" key="1">
    <citation type="submission" date="2019-04" db="EMBL/GenBank/DDBJ databases">
        <authorList>
            <consortium name="Wellcome Sanger Institute Data Sharing"/>
        </authorList>
    </citation>
    <scope>NUCLEOTIDE SEQUENCE [LARGE SCALE GENOMIC DNA]</scope>
</reference>
<evidence type="ECO:0000256" key="19">
    <source>
        <dbReference type="ARBA" id="ARBA00040429"/>
    </source>
</evidence>
<evidence type="ECO:0000256" key="1">
    <source>
        <dbReference type="ARBA" id="ARBA00001946"/>
    </source>
</evidence>
<dbReference type="GO" id="GO:0006099">
    <property type="term" value="P:tricarboxylic acid cycle"/>
    <property type="evidence" value="ECO:0007669"/>
    <property type="project" value="TreeGrafter"/>
</dbReference>
<evidence type="ECO:0000256" key="16">
    <source>
        <dbReference type="ARBA" id="ARBA00023152"/>
    </source>
</evidence>
<evidence type="ECO:0000256" key="4">
    <source>
        <dbReference type="ARBA" id="ARBA00004173"/>
    </source>
</evidence>
<dbReference type="Pfam" id="PF02779">
    <property type="entry name" value="Transket_pyr"/>
    <property type="match status" value="1"/>
</dbReference>
<evidence type="ECO:0000256" key="22">
    <source>
        <dbReference type="ARBA" id="ARBA00051042"/>
    </source>
</evidence>
<dbReference type="InterPro" id="IPR042179">
    <property type="entry name" value="KGD_C_sf"/>
</dbReference>
<dbReference type="AlphaFoldDB" id="A0A8C9TUL0"/>
<keyword evidence="7" id="KW-1017">Isopeptide bond</keyword>
<name>A0A8C9TUL0_SCLFO</name>
<comment type="similarity">
    <text evidence="5">Belongs to the alpha-ketoglutarate dehydrogenase family.</text>
</comment>
<comment type="catalytic activity">
    <reaction evidence="22">
        <text>N(6)-[(R)-lipoyl]-L-lysyl-[protein] + 2-oxoglutarate + H(+) = N(6)-[(R)-S(8)-succinyldihydrolipoyl]-L-lysyl-[protein] + CO2</text>
        <dbReference type="Rhea" id="RHEA:12188"/>
        <dbReference type="Rhea" id="RHEA-COMP:10474"/>
        <dbReference type="Rhea" id="RHEA-COMP:20092"/>
        <dbReference type="ChEBI" id="CHEBI:15378"/>
        <dbReference type="ChEBI" id="CHEBI:16526"/>
        <dbReference type="ChEBI" id="CHEBI:16810"/>
        <dbReference type="ChEBI" id="CHEBI:83099"/>
        <dbReference type="ChEBI" id="CHEBI:83120"/>
        <dbReference type="EC" id="1.2.4.2"/>
    </reaction>
    <physiologicalReaction direction="left-to-right" evidence="22">
        <dbReference type="Rhea" id="RHEA:12189"/>
    </physiologicalReaction>
</comment>
<evidence type="ECO:0000256" key="18">
    <source>
        <dbReference type="ARBA" id="ARBA00030680"/>
    </source>
</evidence>
<evidence type="ECO:0000256" key="3">
    <source>
        <dbReference type="ARBA" id="ARBA00004123"/>
    </source>
</evidence>
<dbReference type="PIRSF" id="PIRSF000157">
    <property type="entry name" value="Oxoglu_dh_E1"/>
    <property type="match status" value="1"/>
</dbReference>
<dbReference type="Ensembl" id="ENSSFOT00015076526.1">
    <property type="protein sequence ID" value="ENSSFOP00015058711.1"/>
    <property type="gene ID" value="ENSSFOG00015019244.2"/>
</dbReference>
<dbReference type="Pfam" id="PF16078">
    <property type="entry name" value="2-oxogl_dehyd_N"/>
    <property type="match status" value="1"/>
</dbReference>
<comment type="cofactor">
    <cofactor evidence="1">
        <name>Mg(2+)</name>
        <dbReference type="ChEBI" id="CHEBI:18420"/>
    </cofactor>
</comment>